<organism evidence="2 3">
    <name type="scientific">Anopheles minimus</name>
    <dbReference type="NCBI Taxonomy" id="112268"/>
    <lineage>
        <taxon>Eukaryota</taxon>
        <taxon>Metazoa</taxon>
        <taxon>Ecdysozoa</taxon>
        <taxon>Arthropoda</taxon>
        <taxon>Hexapoda</taxon>
        <taxon>Insecta</taxon>
        <taxon>Pterygota</taxon>
        <taxon>Neoptera</taxon>
        <taxon>Endopterygota</taxon>
        <taxon>Diptera</taxon>
        <taxon>Nematocera</taxon>
        <taxon>Culicoidea</taxon>
        <taxon>Culicidae</taxon>
        <taxon>Anophelinae</taxon>
        <taxon>Anopheles</taxon>
    </lineage>
</organism>
<feature type="region of interest" description="Disordered" evidence="1">
    <location>
        <begin position="148"/>
        <end position="202"/>
    </location>
</feature>
<evidence type="ECO:0000256" key="1">
    <source>
        <dbReference type="SAM" id="MobiDB-lite"/>
    </source>
</evidence>
<evidence type="ECO:0000313" key="3">
    <source>
        <dbReference type="Proteomes" id="UP000075920"/>
    </source>
</evidence>
<proteinExistence type="predicted"/>
<accession>A0A182WHN3</accession>
<dbReference type="Proteomes" id="UP000075920">
    <property type="component" value="Unassembled WGS sequence"/>
</dbReference>
<sequence>MAPAGTAVEGEMKKLLQDTLSINEKLLKTIEGLQHLQMQEQRTQARLDLQGAREEAKHRESVARSREALFKGKEAFTALLAQTIGGENKQQQRSQQQERPRQQQSAQQLQQQQRPGGTEAATLLPLDDEGGSWVEVVRCKPPNRRVIPQANQWQSHGRLAQQQREQQQREQQKQQHQQQHQGKQQPKRRSIRADRNDVAPAAGVTWTEVYLEASHC</sequence>
<dbReference type="AlphaFoldDB" id="A0A182WHN3"/>
<reference evidence="2" key="2">
    <citation type="submission" date="2020-05" db="UniProtKB">
        <authorList>
            <consortium name="EnsemblMetazoa"/>
        </authorList>
    </citation>
    <scope>IDENTIFICATION</scope>
    <source>
        <strain evidence="2">MINIMUS1</strain>
    </source>
</reference>
<feature type="compositionally biased region" description="Low complexity" evidence="1">
    <location>
        <begin position="174"/>
        <end position="184"/>
    </location>
</feature>
<keyword evidence="3" id="KW-1185">Reference proteome</keyword>
<protein>
    <submittedName>
        <fullName evidence="2">Uncharacterized protein</fullName>
    </submittedName>
</protein>
<evidence type="ECO:0000313" key="2">
    <source>
        <dbReference type="EnsemblMetazoa" id="AMIN009887-PA"/>
    </source>
</evidence>
<feature type="region of interest" description="Disordered" evidence="1">
    <location>
        <begin position="86"/>
        <end position="127"/>
    </location>
</feature>
<reference evidence="3" key="1">
    <citation type="submission" date="2013-03" db="EMBL/GenBank/DDBJ databases">
        <title>The Genome Sequence of Anopheles minimus MINIMUS1.</title>
        <authorList>
            <consortium name="The Broad Institute Genomics Platform"/>
            <person name="Neafsey D.E."/>
            <person name="Walton C."/>
            <person name="Walker B."/>
            <person name="Young S.K."/>
            <person name="Zeng Q."/>
            <person name="Gargeya S."/>
            <person name="Fitzgerald M."/>
            <person name="Haas B."/>
            <person name="Abouelleil A."/>
            <person name="Allen A.W."/>
            <person name="Alvarado L."/>
            <person name="Arachchi H.M."/>
            <person name="Berlin A.M."/>
            <person name="Chapman S.B."/>
            <person name="Gainer-Dewar J."/>
            <person name="Goldberg J."/>
            <person name="Griggs A."/>
            <person name="Gujja S."/>
            <person name="Hansen M."/>
            <person name="Howarth C."/>
            <person name="Imamovic A."/>
            <person name="Ireland A."/>
            <person name="Larimer J."/>
            <person name="McCowan C."/>
            <person name="Murphy C."/>
            <person name="Pearson M."/>
            <person name="Poon T.W."/>
            <person name="Priest M."/>
            <person name="Roberts A."/>
            <person name="Saif S."/>
            <person name="Shea T."/>
            <person name="Sisk P."/>
            <person name="Sykes S."/>
            <person name="Wortman J."/>
            <person name="Nusbaum C."/>
            <person name="Birren B."/>
        </authorList>
    </citation>
    <scope>NUCLEOTIDE SEQUENCE [LARGE SCALE GENOMIC DNA]</scope>
    <source>
        <strain evidence="3">MINIMUS1</strain>
    </source>
</reference>
<feature type="compositionally biased region" description="Low complexity" evidence="1">
    <location>
        <begin position="102"/>
        <end position="114"/>
    </location>
</feature>
<dbReference type="VEuPathDB" id="VectorBase:AMIN009887"/>
<dbReference type="EnsemblMetazoa" id="AMIN009887-RA">
    <property type="protein sequence ID" value="AMIN009887-PA"/>
    <property type="gene ID" value="AMIN009887"/>
</dbReference>
<name>A0A182WHN3_9DIPT</name>